<evidence type="ECO:0000313" key="14">
    <source>
        <dbReference type="EMBL" id="GGM08871.1"/>
    </source>
</evidence>
<dbReference type="Gene3D" id="1.10.10.1320">
    <property type="entry name" value="Anti-sigma factor, zinc-finger domain"/>
    <property type="match status" value="1"/>
</dbReference>
<evidence type="ECO:0000256" key="7">
    <source>
        <dbReference type="ARBA" id="ARBA00023136"/>
    </source>
</evidence>
<dbReference type="AlphaFoldDB" id="A0A917T3A9"/>
<evidence type="ECO:0000256" key="9">
    <source>
        <dbReference type="ARBA" id="ARBA00029829"/>
    </source>
</evidence>
<dbReference type="Proteomes" id="UP000655208">
    <property type="component" value="Unassembled WGS sequence"/>
</dbReference>
<dbReference type="EMBL" id="BMNA01000006">
    <property type="protein sequence ID" value="GGM08871.1"/>
    <property type="molecule type" value="Genomic_DNA"/>
</dbReference>
<feature type="domain" description="Anti-sigma K factor RskA C-terminal" evidence="13">
    <location>
        <begin position="124"/>
        <end position="255"/>
    </location>
</feature>
<dbReference type="PANTHER" id="PTHR37461:SF1">
    <property type="entry name" value="ANTI-SIGMA-K FACTOR RSKA"/>
    <property type="match status" value="1"/>
</dbReference>
<keyword evidence="7 12" id="KW-0472">Membrane</keyword>
<keyword evidence="6" id="KW-0805">Transcription regulation</keyword>
<evidence type="ECO:0000256" key="8">
    <source>
        <dbReference type="ARBA" id="ARBA00023163"/>
    </source>
</evidence>
<evidence type="ECO:0000259" key="13">
    <source>
        <dbReference type="Pfam" id="PF10099"/>
    </source>
</evidence>
<protein>
    <recommendedName>
        <fullName evidence="10">Regulator of SigK</fullName>
    </recommendedName>
    <alternativeName>
        <fullName evidence="9">Sigma-K anti-sigma factor RskA</fullName>
    </alternativeName>
</protein>
<dbReference type="InterPro" id="IPR041916">
    <property type="entry name" value="Anti_sigma_zinc_sf"/>
</dbReference>
<reference evidence="14" key="1">
    <citation type="journal article" date="2014" name="Int. J. Syst. Evol. Microbiol.">
        <title>Complete genome sequence of Corynebacterium casei LMG S-19264T (=DSM 44701T), isolated from a smear-ripened cheese.</title>
        <authorList>
            <consortium name="US DOE Joint Genome Institute (JGI-PGF)"/>
            <person name="Walter F."/>
            <person name="Albersmeier A."/>
            <person name="Kalinowski J."/>
            <person name="Ruckert C."/>
        </authorList>
    </citation>
    <scope>NUCLEOTIDE SEQUENCE</scope>
    <source>
        <strain evidence="14">CGMCC 4.7308</strain>
    </source>
</reference>
<feature type="compositionally biased region" description="Basic and acidic residues" evidence="11">
    <location>
        <begin position="86"/>
        <end position="98"/>
    </location>
</feature>
<dbReference type="Pfam" id="PF10099">
    <property type="entry name" value="RskA_C"/>
    <property type="match status" value="1"/>
</dbReference>
<evidence type="ECO:0000256" key="12">
    <source>
        <dbReference type="SAM" id="Phobius"/>
    </source>
</evidence>
<comment type="caution">
    <text evidence="14">The sequence shown here is derived from an EMBL/GenBank/DDBJ whole genome shotgun (WGS) entry which is preliminary data.</text>
</comment>
<evidence type="ECO:0000256" key="5">
    <source>
        <dbReference type="ARBA" id="ARBA00022989"/>
    </source>
</evidence>
<evidence type="ECO:0000256" key="1">
    <source>
        <dbReference type="ARBA" id="ARBA00004167"/>
    </source>
</evidence>
<accession>A0A917T3A9</accession>
<feature type="region of interest" description="Disordered" evidence="11">
    <location>
        <begin position="74"/>
        <end position="107"/>
    </location>
</feature>
<keyword evidence="3" id="KW-1003">Cell membrane</keyword>
<name>A0A917T3A9_9ACTN</name>
<keyword evidence="5 12" id="KW-1133">Transmembrane helix</keyword>
<dbReference type="InterPro" id="IPR018764">
    <property type="entry name" value="RskA_C"/>
</dbReference>
<dbReference type="GO" id="GO:0016989">
    <property type="term" value="F:sigma factor antagonist activity"/>
    <property type="evidence" value="ECO:0007669"/>
    <property type="project" value="TreeGrafter"/>
</dbReference>
<proteinExistence type="predicted"/>
<keyword evidence="8" id="KW-0804">Transcription</keyword>
<dbReference type="GO" id="GO:0006417">
    <property type="term" value="P:regulation of translation"/>
    <property type="evidence" value="ECO:0007669"/>
    <property type="project" value="TreeGrafter"/>
</dbReference>
<feature type="transmembrane region" description="Helical" evidence="12">
    <location>
        <begin position="123"/>
        <end position="146"/>
    </location>
</feature>
<keyword evidence="4 12" id="KW-0812">Transmembrane</keyword>
<dbReference type="GO" id="GO:0005886">
    <property type="term" value="C:plasma membrane"/>
    <property type="evidence" value="ECO:0007669"/>
    <property type="project" value="UniProtKB-SubCell"/>
</dbReference>
<dbReference type="PANTHER" id="PTHR37461">
    <property type="entry name" value="ANTI-SIGMA-K FACTOR RSKA"/>
    <property type="match status" value="1"/>
</dbReference>
<evidence type="ECO:0000256" key="3">
    <source>
        <dbReference type="ARBA" id="ARBA00022475"/>
    </source>
</evidence>
<sequence>MRPDPHLLTGAAALDALPDDESAELAAHLAECETCAAELAGFVETAALLGAVTADTPPARLRESVLAAARATPQLPPATGRVADAGAHRAPEPADRAADGAPAPATGADVVPLRRPWYRRPQALLAAAVAAVVLAAGTAVVVVTSAPDRDVATCVSTAADARVVAPSVGTGGEVVASGQCNQATVTVAGLPPLPGGKVYQLWYLRGQEPVSMGVLATSATGSLQPVTAPLAAGTTAFAVTVEPTGGSAAPTTSPVWVVPL</sequence>
<evidence type="ECO:0000313" key="15">
    <source>
        <dbReference type="Proteomes" id="UP000655208"/>
    </source>
</evidence>
<evidence type="ECO:0000256" key="6">
    <source>
        <dbReference type="ARBA" id="ARBA00023015"/>
    </source>
</evidence>
<organism evidence="14 15">
    <name type="scientific">Nakamurella endophytica</name>
    <dbReference type="NCBI Taxonomy" id="1748367"/>
    <lineage>
        <taxon>Bacteria</taxon>
        <taxon>Bacillati</taxon>
        <taxon>Actinomycetota</taxon>
        <taxon>Actinomycetes</taxon>
        <taxon>Nakamurellales</taxon>
        <taxon>Nakamurellaceae</taxon>
        <taxon>Nakamurella</taxon>
    </lineage>
</organism>
<keyword evidence="15" id="KW-1185">Reference proteome</keyword>
<evidence type="ECO:0000256" key="2">
    <source>
        <dbReference type="ARBA" id="ARBA00004236"/>
    </source>
</evidence>
<dbReference type="InterPro" id="IPR051474">
    <property type="entry name" value="Anti-sigma-K/W_factor"/>
</dbReference>
<gene>
    <name evidence="14" type="ORF">GCM10011594_30950</name>
</gene>
<evidence type="ECO:0000256" key="10">
    <source>
        <dbReference type="ARBA" id="ARBA00030803"/>
    </source>
</evidence>
<comment type="subcellular location">
    <subcellularLocation>
        <location evidence="2">Cell membrane</location>
    </subcellularLocation>
    <subcellularLocation>
        <location evidence="1">Membrane</location>
        <topology evidence="1">Single-pass membrane protein</topology>
    </subcellularLocation>
</comment>
<evidence type="ECO:0000256" key="4">
    <source>
        <dbReference type="ARBA" id="ARBA00022692"/>
    </source>
</evidence>
<evidence type="ECO:0000256" key="11">
    <source>
        <dbReference type="SAM" id="MobiDB-lite"/>
    </source>
</evidence>
<reference evidence="14" key="2">
    <citation type="submission" date="2020-09" db="EMBL/GenBank/DDBJ databases">
        <authorList>
            <person name="Sun Q."/>
            <person name="Zhou Y."/>
        </authorList>
    </citation>
    <scope>NUCLEOTIDE SEQUENCE</scope>
    <source>
        <strain evidence="14">CGMCC 4.7308</strain>
    </source>
</reference>
<dbReference type="RefSeq" id="WP_188943046.1">
    <property type="nucleotide sequence ID" value="NZ_BMNA01000006.1"/>
</dbReference>